<evidence type="ECO:0000256" key="3">
    <source>
        <dbReference type="ARBA" id="ARBA00022989"/>
    </source>
</evidence>
<reference evidence="6 7" key="1">
    <citation type="journal article" date="2012" name="J. Bacteriol.">
        <title>Genome Sequence of Nitratireductor pacificus Type Strain pht-3B.</title>
        <authorList>
            <person name="Lai Q."/>
            <person name="Li G."/>
            <person name="Shao Z."/>
        </authorList>
    </citation>
    <scope>NUCLEOTIDE SEQUENCE [LARGE SCALE GENOMIC DNA]</scope>
    <source>
        <strain evidence="7">pht-3B</strain>
    </source>
</reference>
<evidence type="ECO:0000313" key="6">
    <source>
        <dbReference type="EMBL" id="EKF19716.1"/>
    </source>
</evidence>
<organism evidence="6 7">
    <name type="scientific">Nitratireductor pacificus pht-3B</name>
    <dbReference type="NCBI Taxonomy" id="391937"/>
    <lineage>
        <taxon>Bacteria</taxon>
        <taxon>Pseudomonadati</taxon>
        <taxon>Pseudomonadota</taxon>
        <taxon>Alphaproteobacteria</taxon>
        <taxon>Hyphomicrobiales</taxon>
        <taxon>Phyllobacteriaceae</taxon>
        <taxon>Nitratireductor</taxon>
    </lineage>
</organism>
<dbReference type="GO" id="GO:0016740">
    <property type="term" value="F:transferase activity"/>
    <property type="evidence" value="ECO:0007669"/>
    <property type="project" value="UniProtKB-ARBA"/>
</dbReference>
<comment type="caution">
    <text evidence="6">The sequence shown here is derived from an EMBL/GenBank/DDBJ whole genome shotgun (WGS) entry which is preliminary data.</text>
</comment>
<dbReference type="AlphaFoldDB" id="K2MC57"/>
<comment type="subcellular location">
    <subcellularLocation>
        <location evidence="1">Endomembrane system</location>
        <topology evidence="1">Multi-pass membrane protein</topology>
    </subcellularLocation>
</comment>
<evidence type="ECO:0000256" key="1">
    <source>
        <dbReference type="ARBA" id="ARBA00004127"/>
    </source>
</evidence>
<dbReference type="PATRIC" id="fig|391937.3.peg.1537"/>
<feature type="transmembrane region" description="Helical" evidence="5">
    <location>
        <begin position="16"/>
        <end position="37"/>
    </location>
</feature>
<keyword evidence="4 5" id="KW-0472">Membrane</keyword>
<sequence length="158" mass="17464">MSDHETRATGFPWPPLIYLSAAAGAIILGSLYPLPWFGRPLDDFLFAVGWLMVAAFTVIAFQALRTLRKAGTSIRADGAATALVTSGPFAISRNPIYLAGTLVVAGLGLITGNPWFVLLAFVASFVTQKLAIEPEEKHLFVRFGKKYRDYQKKVRRWF</sequence>
<dbReference type="Pfam" id="PF04191">
    <property type="entry name" value="PEMT"/>
    <property type="match status" value="1"/>
</dbReference>
<evidence type="ECO:0008006" key="8">
    <source>
        <dbReference type="Google" id="ProtNLM"/>
    </source>
</evidence>
<keyword evidence="7" id="KW-1185">Reference proteome</keyword>
<dbReference type="eggNOG" id="COG2020">
    <property type="taxonomic scope" value="Bacteria"/>
</dbReference>
<evidence type="ECO:0000256" key="2">
    <source>
        <dbReference type="ARBA" id="ARBA00022692"/>
    </source>
</evidence>
<dbReference type="RefSeq" id="WP_008595950.1">
    <property type="nucleotide sequence ID" value="NZ_AMRM01000006.1"/>
</dbReference>
<dbReference type="Gene3D" id="1.20.120.1630">
    <property type="match status" value="1"/>
</dbReference>
<dbReference type="InterPro" id="IPR007318">
    <property type="entry name" value="Phopholipid_MeTrfase"/>
</dbReference>
<dbReference type="OrthoDB" id="9811969at2"/>
<dbReference type="STRING" id="391937.NA2_07477"/>
<name>K2MC57_9HYPH</name>
<keyword evidence="3 5" id="KW-1133">Transmembrane helix</keyword>
<dbReference type="EMBL" id="AMRM01000006">
    <property type="protein sequence ID" value="EKF19716.1"/>
    <property type="molecule type" value="Genomic_DNA"/>
</dbReference>
<protein>
    <recommendedName>
        <fullName evidence="8">Isoprenylcysteine carboxyl methyltransferase</fullName>
    </recommendedName>
</protein>
<dbReference type="PANTHER" id="PTHR12714:SF24">
    <property type="entry name" value="SLR1182 PROTEIN"/>
    <property type="match status" value="1"/>
</dbReference>
<evidence type="ECO:0000256" key="5">
    <source>
        <dbReference type="SAM" id="Phobius"/>
    </source>
</evidence>
<proteinExistence type="predicted"/>
<evidence type="ECO:0000313" key="7">
    <source>
        <dbReference type="Proteomes" id="UP000006786"/>
    </source>
</evidence>
<dbReference type="PANTHER" id="PTHR12714">
    <property type="entry name" value="PROTEIN-S ISOPRENYLCYSTEINE O-METHYLTRANSFERASE"/>
    <property type="match status" value="1"/>
</dbReference>
<accession>K2MC57</accession>
<evidence type="ECO:0000256" key="4">
    <source>
        <dbReference type="ARBA" id="ARBA00023136"/>
    </source>
</evidence>
<feature type="transmembrane region" description="Helical" evidence="5">
    <location>
        <begin position="44"/>
        <end position="64"/>
    </location>
</feature>
<keyword evidence="2 5" id="KW-0812">Transmembrane</keyword>
<gene>
    <name evidence="6" type="ORF">NA2_07477</name>
</gene>
<feature type="transmembrane region" description="Helical" evidence="5">
    <location>
        <begin position="96"/>
        <end position="122"/>
    </location>
</feature>
<dbReference type="GO" id="GO:0012505">
    <property type="term" value="C:endomembrane system"/>
    <property type="evidence" value="ECO:0007669"/>
    <property type="project" value="UniProtKB-SubCell"/>
</dbReference>
<dbReference type="Proteomes" id="UP000006786">
    <property type="component" value="Unassembled WGS sequence"/>
</dbReference>